<name>A0A9P7V0Q7_9AGAR</name>
<sequence>MLARLSNTTVKAMGFSFTQTRASITTTSSTVHSSTSDELVIDLDFLQLMRPMQDLTRLFHGCGKALAPVWNNIQDTISSDVERMALLLWELEEGYDPGEVDSVLNDPAEHEHDLHATHLPNTRKSPTYRLYGERPPRIQRNSSYTTQPKIIPNPDPSIPTIIITPCLDFESSTSESESETSHCHVPIQDSAFNTRLTVPDHYPTFNQIFPPMLPLIPAPFRNGDVELTKLEWRWHEGHWEAVVPELEEQVRLGLFSRGVKVRTRARRRVGNGSGNGSDGAVKSMRGLTIQRQRQRSSRPGTVPYAVT</sequence>
<organism evidence="2 3">
    <name type="scientific">Marasmius oreades</name>
    <name type="common">fairy-ring Marasmius</name>
    <dbReference type="NCBI Taxonomy" id="181124"/>
    <lineage>
        <taxon>Eukaryota</taxon>
        <taxon>Fungi</taxon>
        <taxon>Dikarya</taxon>
        <taxon>Basidiomycota</taxon>
        <taxon>Agaricomycotina</taxon>
        <taxon>Agaricomycetes</taxon>
        <taxon>Agaricomycetidae</taxon>
        <taxon>Agaricales</taxon>
        <taxon>Marasmiineae</taxon>
        <taxon>Marasmiaceae</taxon>
        <taxon>Marasmius</taxon>
    </lineage>
</organism>
<gene>
    <name evidence="2" type="ORF">E1B28_000136</name>
</gene>
<reference evidence="2" key="1">
    <citation type="journal article" date="2021" name="Genome Biol. Evol.">
        <title>The assembled and annotated genome of the fairy-ring fungus Marasmius oreades.</title>
        <authorList>
            <person name="Hiltunen M."/>
            <person name="Ament-Velasquez S.L."/>
            <person name="Johannesson H."/>
        </authorList>
    </citation>
    <scope>NUCLEOTIDE SEQUENCE</scope>
    <source>
        <strain evidence="2">03SP1</strain>
    </source>
</reference>
<feature type="region of interest" description="Disordered" evidence="1">
    <location>
        <begin position="118"/>
        <end position="151"/>
    </location>
</feature>
<dbReference type="KEGG" id="more:E1B28_000136"/>
<feature type="compositionally biased region" description="Polar residues" evidence="1">
    <location>
        <begin position="139"/>
        <end position="148"/>
    </location>
</feature>
<dbReference type="AlphaFoldDB" id="A0A9P7V0Q7"/>
<evidence type="ECO:0000313" key="3">
    <source>
        <dbReference type="Proteomes" id="UP001049176"/>
    </source>
</evidence>
<dbReference type="EMBL" id="CM032181">
    <property type="protein sequence ID" value="KAG7098168.1"/>
    <property type="molecule type" value="Genomic_DNA"/>
</dbReference>
<accession>A0A9P7V0Q7</accession>
<proteinExistence type="predicted"/>
<evidence type="ECO:0000256" key="1">
    <source>
        <dbReference type="SAM" id="MobiDB-lite"/>
    </source>
</evidence>
<comment type="caution">
    <text evidence="2">The sequence shown here is derived from an EMBL/GenBank/DDBJ whole genome shotgun (WGS) entry which is preliminary data.</text>
</comment>
<protein>
    <submittedName>
        <fullName evidence="2">Uncharacterized protein</fullName>
    </submittedName>
</protein>
<dbReference type="OrthoDB" id="3260913at2759"/>
<dbReference type="Proteomes" id="UP001049176">
    <property type="component" value="Chromosome 1"/>
</dbReference>
<evidence type="ECO:0000313" key="2">
    <source>
        <dbReference type="EMBL" id="KAG7098168.1"/>
    </source>
</evidence>
<dbReference type="GeneID" id="66069212"/>
<feature type="region of interest" description="Disordered" evidence="1">
    <location>
        <begin position="266"/>
        <end position="307"/>
    </location>
</feature>
<dbReference type="RefSeq" id="XP_043014638.1">
    <property type="nucleotide sequence ID" value="XM_043145938.1"/>
</dbReference>
<keyword evidence="3" id="KW-1185">Reference proteome</keyword>